<evidence type="ECO:0000256" key="1">
    <source>
        <dbReference type="ARBA" id="ARBA00005417"/>
    </source>
</evidence>
<keyword evidence="4 6" id="KW-0067">ATP-binding</keyword>
<dbReference type="PANTHER" id="PTHR43776:SF7">
    <property type="entry name" value="D,D-DIPEPTIDE TRANSPORT ATP-BINDING PROTEIN DDPF-RELATED"/>
    <property type="match status" value="1"/>
</dbReference>
<comment type="similarity">
    <text evidence="1">Belongs to the ABC transporter superfamily.</text>
</comment>
<evidence type="ECO:0000259" key="5">
    <source>
        <dbReference type="Pfam" id="PF08352"/>
    </source>
</evidence>
<dbReference type="EC" id="3.6.3.-" evidence="6"/>
<dbReference type="NCBIfam" id="TIGR01727">
    <property type="entry name" value="oligo_HPY"/>
    <property type="match status" value="1"/>
</dbReference>
<evidence type="ECO:0000256" key="3">
    <source>
        <dbReference type="ARBA" id="ARBA00022741"/>
    </source>
</evidence>
<protein>
    <submittedName>
        <fullName evidence="6">Glutathione import ATP-binding protein GsiA</fullName>
        <ecNumber evidence="6">3.6.3.-</ecNumber>
    </submittedName>
</protein>
<dbReference type="PANTHER" id="PTHR43776">
    <property type="entry name" value="TRANSPORT ATP-BINDING PROTEIN"/>
    <property type="match status" value="1"/>
</dbReference>
<proteinExistence type="inferred from homology"/>
<keyword evidence="2" id="KW-0813">Transport</keyword>
<evidence type="ECO:0000256" key="2">
    <source>
        <dbReference type="ARBA" id="ARBA00022448"/>
    </source>
</evidence>
<dbReference type="EMBL" id="VSSQ01008135">
    <property type="protein sequence ID" value="MPM37991.1"/>
    <property type="molecule type" value="Genomic_DNA"/>
</dbReference>
<feature type="domain" description="Oligopeptide/dipeptide ABC transporter C-terminal" evidence="5">
    <location>
        <begin position="29"/>
        <end position="58"/>
    </location>
</feature>
<dbReference type="GO" id="GO:0015833">
    <property type="term" value="P:peptide transport"/>
    <property type="evidence" value="ECO:0007669"/>
    <property type="project" value="InterPro"/>
</dbReference>
<dbReference type="Pfam" id="PF08352">
    <property type="entry name" value="oligo_HPY"/>
    <property type="match status" value="1"/>
</dbReference>
<dbReference type="SUPFAM" id="SSF52540">
    <property type="entry name" value="P-loop containing nucleoside triphosphate hydrolases"/>
    <property type="match status" value="1"/>
</dbReference>
<dbReference type="InterPro" id="IPR013563">
    <property type="entry name" value="Oligopep_ABC_C"/>
</dbReference>
<dbReference type="Gene3D" id="3.40.50.300">
    <property type="entry name" value="P-loop containing nucleotide triphosphate hydrolases"/>
    <property type="match status" value="1"/>
</dbReference>
<gene>
    <name evidence="6" type="primary">gsiA_10</name>
    <name evidence="6" type="ORF">SDC9_84614</name>
</gene>
<dbReference type="AlphaFoldDB" id="A0A644ZDM1"/>
<accession>A0A644ZDM1</accession>
<keyword evidence="6" id="KW-0378">Hydrolase</keyword>
<evidence type="ECO:0000313" key="6">
    <source>
        <dbReference type="EMBL" id="MPM37991.1"/>
    </source>
</evidence>
<evidence type="ECO:0000256" key="4">
    <source>
        <dbReference type="ARBA" id="ARBA00022840"/>
    </source>
</evidence>
<organism evidence="6">
    <name type="scientific">bioreactor metagenome</name>
    <dbReference type="NCBI Taxonomy" id="1076179"/>
    <lineage>
        <taxon>unclassified sequences</taxon>
        <taxon>metagenomes</taxon>
        <taxon>ecological metagenomes</taxon>
    </lineage>
</organism>
<keyword evidence="3" id="KW-0547">Nucleotide-binding</keyword>
<dbReference type="InterPro" id="IPR050319">
    <property type="entry name" value="ABC_transp_ATP-bind"/>
</dbReference>
<dbReference type="GO" id="GO:0005524">
    <property type="term" value="F:ATP binding"/>
    <property type="evidence" value="ECO:0007669"/>
    <property type="project" value="UniProtKB-KW"/>
</dbReference>
<reference evidence="6" key="1">
    <citation type="submission" date="2019-08" db="EMBL/GenBank/DDBJ databases">
        <authorList>
            <person name="Kucharzyk K."/>
            <person name="Murdoch R.W."/>
            <person name="Higgins S."/>
            <person name="Loffler F."/>
        </authorList>
    </citation>
    <scope>NUCLEOTIDE SEQUENCE</scope>
</reference>
<name>A0A644ZDM1_9ZZZZ</name>
<sequence>MSMLFISHNLNVVRRITSRVAVMQTGVIVESGATEEVYSNPQHPYTKKLVAAIPSRKKLDSDSNS</sequence>
<dbReference type="GO" id="GO:0016787">
    <property type="term" value="F:hydrolase activity"/>
    <property type="evidence" value="ECO:0007669"/>
    <property type="project" value="UniProtKB-KW"/>
</dbReference>
<dbReference type="InterPro" id="IPR027417">
    <property type="entry name" value="P-loop_NTPase"/>
</dbReference>
<comment type="caution">
    <text evidence="6">The sequence shown here is derived from an EMBL/GenBank/DDBJ whole genome shotgun (WGS) entry which is preliminary data.</text>
</comment>